<dbReference type="AlphaFoldDB" id="A0A9E8NBC4"/>
<dbReference type="GO" id="GO:0000166">
    <property type="term" value="F:nucleotide binding"/>
    <property type="evidence" value="ECO:0007669"/>
    <property type="project" value="InterPro"/>
</dbReference>
<dbReference type="SUPFAM" id="SSF55347">
    <property type="entry name" value="Glyceraldehyde-3-phosphate dehydrogenase-like, C-terminal domain"/>
    <property type="match status" value="1"/>
</dbReference>
<evidence type="ECO:0000313" key="5">
    <source>
        <dbReference type="Proteomes" id="UP001164653"/>
    </source>
</evidence>
<dbReference type="InterPro" id="IPR055170">
    <property type="entry name" value="GFO_IDH_MocA-like_dom"/>
</dbReference>
<evidence type="ECO:0000313" key="4">
    <source>
        <dbReference type="EMBL" id="WAC11262.1"/>
    </source>
</evidence>
<dbReference type="Gene3D" id="3.30.360.10">
    <property type="entry name" value="Dihydrodipicolinate Reductase, domain 2"/>
    <property type="match status" value="1"/>
</dbReference>
<dbReference type="PANTHER" id="PTHR43377">
    <property type="entry name" value="BILIVERDIN REDUCTASE A"/>
    <property type="match status" value="1"/>
</dbReference>
<dbReference type="KEGG" id="dpf:ON006_26465"/>
<dbReference type="SUPFAM" id="SSF50129">
    <property type="entry name" value="GroES-like"/>
    <property type="match status" value="1"/>
</dbReference>
<dbReference type="EMBL" id="CP112998">
    <property type="protein sequence ID" value="WAC11262.1"/>
    <property type="molecule type" value="Genomic_DNA"/>
</dbReference>
<name>A0A9E8NBC4_9BACT</name>
<dbReference type="InterPro" id="IPR011032">
    <property type="entry name" value="GroES-like_sf"/>
</dbReference>
<feature type="domain" description="GFO/IDH/MocA-like oxidoreductase" evidence="3">
    <location>
        <begin position="538"/>
        <end position="623"/>
    </location>
</feature>
<accession>A0A9E8NBC4</accession>
<proteinExistence type="predicted"/>
<feature type="domain" description="Alcohol dehydrogenase-like C-terminal" evidence="1">
    <location>
        <begin position="179"/>
        <end position="295"/>
    </location>
</feature>
<organism evidence="4 5">
    <name type="scientific">Dyadobacter pollutisoli</name>
    <dbReference type="NCBI Taxonomy" id="2910158"/>
    <lineage>
        <taxon>Bacteria</taxon>
        <taxon>Pseudomonadati</taxon>
        <taxon>Bacteroidota</taxon>
        <taxon>Cytophagia</taxon>
        <taxon>Cytophagales</taxon>
        <taxon>Spirosomataceae</taxon>
        <taxon>Dyadobacter</taxon>
    </lineage>
</organism>
<dbReference type="SUPFAM" id="SSF51735">
    <property type="entry name" value="NAD(P)-binding Rossmann-fold domains"/>
    <property type="match status" value="2"/>
</dbReference>
<dbReference type="CDD" id="cd08255">
    <property type="entry name" value="2-desacetyl-2-hydroxyethyl_bacteriochlorophyllide_like"/>
    <property type="match status" value="1"/>
</dbReference>
<dbReference type="Pfam" id="PF01408">
    <property type="entry name" value="GFO_IDH_MocA"/>
    <property type="match status" value="1"/>
</dbReference>
<protein>
    <submittedName>
        <fullName evidence="4">Bi-domain-containing oxidoreductase</fullName>
    </submittedName>
</protein>
<evidence type="ECO:0000259" key="1">
    <source>
        <dbReference type="Pfam" id="PF00107"/>
    </source>
</evidence>
<dbReference type="Gene3D" id="3.40.50.720">
    <property type="entry name" value="NAD(P)-binding Rossmann-like Domain"/>
    <property type="match status" value="2"/>
</dbReference>
<dbReference type="InterPro" id="IPR036291">
    <property type="entry name" value="NAD(P)-bd_dom_sf"/>
</dbReference>
<evidence type="ECO:0000259" key="2">
    <source>
        <dbReference type="Pfam" id="PF01408"/>
    </source>
</evidence>
<evidence type="ECO:0000259" key="3">
    <source>
        <dbReference type="Pfam" id="PF22725"/>
    </source>
</evidence>
<dbReference type="InterPro" id="IPR051450">
    <property type="entry name" value="Gfo/Idh/MocA_Oxidoreductases"/>
</dbReference>
<feature type="domain" description="Gfo/Idh/MocA-like oxidoreductase N-terminal" evidence="2">
    <location>
        <begin position="389"/>
        <end position="499"/>
    </location>
</feature>
<keyword evidence="5" id="KW-1185">Reference proteome</keyword>
<dbReference type="RefSeq" id="WP_244821195.1">
    <property type="nucleotide sequence ID" value="NZ_CP112998.1"/>
</dbReference>
<dbReference type="Pfam" id="PF00107">
    <property type="entry name" value="ADH_zinc_N"/>
    <property type="match status" value="1"/>
</dbReference>
<dbReference type="PANTHER" id="PTHR43377:SF1">
    <property type="entry name" value="BILIVERDIN REDUCTASE A"/>
    <property type="match status" value="1"/>
</dbReference>
<gene>
    <name evidence="4" type="ORF">ON006_26465</name>
</gene>
<dbReference type="InterPro" id="IPR000683">
    <property type="entry name" value="Gfo/Idh/MocA-like_OxRdtase_N"/>
</dbReference>
<sequence>MKQLAQNLRTGKTVLLEVPAPLVKKGHVLIKTRKSLVSTGTEKMLIGFGKASILEKARLQSDKIKPILNKIKCDGLLPTARSVLQRLDQLIPLGYCNVGDVMEVGEDVAHFRRGDRVVSNGLHAEMVCVPANLVAKVPDDVTDEEAAFTVIAAVALQGIRLLGPALGETVVVIGLGLTGLLTAEMLKANGCRVIGLEPDEQKLQIASEKGIITINPRHTDPEKLVADLTDGAGADGIIITASSASHDLISLAAKIARKRSKVILTGAVGLNLRREDFYKRELTLQVSCSYGPGRYDPNYEEKGLDYPIPFVRWTANRNFEAVMDMLASGLLNVKPLITEVIPLVNFWKVYDQIVDSKGIAYLFHYPQTSGYKNTIRFQNKVIKAVNGTIGIVGAGNYTRMTMLPLLKDFAVKYIASENGFSAAELATKYRIPYITTDFGEMLSDEEVSLVIVATRHDKHAAMVIQALNAGKHVFVEKPLALLPEQLEAIIEAWQTREHDVSLTVGFNRRFSSHTLKIKELLGNAAMNVVVTVNAGYIPAESWVHDPQIGGGRIVGEGCHFIDLISFLTGSSVTAVCMNTMGGSGNGMQDNANILLRYQNGSTGAINYFSNGHPAFPKERVEVHSLGKTLVLDNFITLTGYGFKHFTRYKSRQDKGHERQFRQLREMVCNGGPALIPFGEIVNTTRATFAAMESLKNTCWESVE</sequence>
<dbReference type="Gene3D" id="3.90.180.10">
    <property type="entry name" value="Medium-chain alcohol dehydrogenases, catalytic domain"/>
    <property type="match status" value="1"/>
</dbReference>
<dbReference type="InterPro" id="IPR013149">
    <property type="entry name" value="ADH-like_C"/>
</dbReference>
<reference evidence="4" key="1">
    <citation type="submission" date="2022-11" db="EMBL/GenBank/DDBJ databases">
        <title>Dyadobacter pollutisoli sp. nov., isolated from plastic dumped soil.</title>
        <authorList>
            <person name="Kim J.M."/>
            <person name="Kim K.R."/>
            <person name="Lee J.K."/>
            <person name="Hao L."/>
            <person name="Jeon C.O."/>
        </authorList>
    </citation>
    <scope>NUCLEOTIDE SEQUENCE</scope>
    <source>
        <strain evidence="4">U1</strain>
    </source>
</reference>
<dbReference type="Pfam" id="PF22725">
    <property type="entry name" value="GFO_IDH_MocA_C3"/>
    <property type="match status" value="1"/>
</dbReference>
<dbReference type="Proteomes" id="UP001164653">
    <property type="component" value="Chromosome"/>
</dbReference>